<feature type="region of interest" description="Disordered" evidence="2">
    <location>
        <begin position="571"/>
        <end position="590"/>
    </location>
</feature>
<feature type="region of interest" description="Disordered" evidence="2">
    <location>
        <begin position="612"/>
        <end position="644"/>
    </location>
</feature>
<dbReference type="STRING" id="425265.A8Q1S8"/>
<evidence type="ECO:0000313" key="4">
    <source>
        <dbReference type="Proteomes" id="UP000008837"/>
    </source>
</evidence>
<evidence type="ECO:0000256" key="1">
    <source>
        <dbReference type="SAM" id="Coils"/>
    </source>
</evidence>
<evidence type="ECO:0000313" key="3">
    <source>
        <dbReference type="EMBL" id="EDP43620.1"/>
    </source>
</evidence>
<feature type="region of interest" description="Disordered" evidence="2">
    <location>
        <begin position="1"/>
        <end position="168"/>
    </location>
</feature>
<evidence type="ECO:0000256" key="2">
    <source>
        <dbReference type="SAM" id="MobiDB-lite"/>
    </source>
</evidence>
<feature type="compositionally biased region" description="Pro residues" evidence="2">
    <location>
        <begin position="130"/>
        <end position="146"/>
    </location>
</feature>
<feature type="compositionally biased region" description="Basic and acidic residues" evidence="2">
    <location>
        <begin position="441"/>
        <end position="457"/>
    </location>
</feature>
<dbReference type="Proteomes" id="UP000008837">
    <property type="component" value="Unassembled WGS sequence"/>
</dbReference>
<gene>
    <name evidence="3" type="ORF">MGL_1833</name>
</gene>
<dbReference type="RefSeq" id="XP_001730834.1">
    <property type="nucleotide sequence ID" value="XM_001730782.1"/>
</dbReference>
<feature type="coiled-coil region" evidence="1">
    <location>
        <begin position="255"/>
        <end position="283"/>
    </location>
</feature>
<dbReference type="EMBL" id="AAYY01000006">
    <property type="protein sequence ID" value="EDP43620.1"/>
    <property type="molecule type" value="Genomic_DNA"/>
</dbReference>
<dbReference type="VEuPathDB" id="FungiDB:MGL_1833"/>
<feature type="compositionally biased region" description="Polar residues" evidence="2">
    <location>
        <begin position="574"/>
        <end position="590"/>
    </location>
</feature>
<dbReference type="InParanoid" id="A8Q1S8"/>
<protein>
    <submittedName>
        <fullName evidence="3">Uncharacterized protein</fullName>
    </submittedName>
</protein>
<keyword evidence="1" id="KW-0175">Coiled coil</keyword>
<name>A8Q1S8_MALGO</name>
<dbReference type="OrthoDB" id="45365at2759"/>
<comment type="caution">
    <text evidence="3">The sequence shown here is derived from an EMBL/GenBank/DDBJ whole genome shotgun (WGS) entry which is preliminary data.</text>
</comment>
<keyword evidence="4" id="KW-1185">Reference proteome</keyword>
<dbReference type="OMA" id="GHITREH"/>
<dbReference type="KEGG" id="mgl:MGL_1833"/>
<sequence>MVPATQAYGMEGIDRPDGVTPASPAATLGGTAASVAPQPRGAASESWSPHVPPAAGGSIGTPTTTASTFPPGASSVYSGMGAVPNATSRMMPAASNHPPEQTNGPGAALPYDQRAQQPTGLDPLSKQHQPVPPPSYPPSGPVPSAVPPSSHSPANMATSSVPMDASDWQRERPAVQPRQLFREDDSMLSFPSNREIWLASTLALAVKQGFVPPARVPSVDEGLDIERVDTGPDNSMKEALIKSMLSLKLQATGLRADLNKQMRNEEERVAAQERARVAALQEAAFYRAKLAANESGLTDERARLDRQRIIQLEKLVGHITREHGELERKVSMLVDQTKLEARLRQLAEDRLSETTKRALSAEESQLKVYEEYSALQKHTYETEAMLRDHAAQISTLTSRLAAQQVERDTLDERLSSATRTIDTNRSMLTQFQEALAAAHARVSDHERQHSEQQRQHDAQTQQILQLRNDLQAKTAELEMKSEQLEQQSSSVTELESMVQTLQREAQKHREAATGGLAQLLAMQQHQQAAGGLHDASADGTRETNVSHQSHVQALQDETQALRQLHEESRASLASMATTLQQATDRSTQLQRTNNKLFAEIPSQRKQLASALHELSTLRDKSHASRAEDEQHSRALEAAQIGTRR</sequence>
<reference evidence="3 4" key="1">
    <citation type="journal article" date="2007" name="Proc. Natl. Acad. Sci. U.S.A.">
        <title>Dandruff-associated Malassezia genomes reveal convergent and divergent virulence traits shared with plant and human fungal pathogens.</title>
        <authorList>
            <person name="Xu J."/>
            <person name="Saunders C.W."/>
            <person name="Hu P."/>
            <person name="Grant R.A."/>
            <person name="Boekhout T."/>
            <person name="Kuramae E.E."/>
            <person name="Kronstad J.W."/>
            <person name="Deangelis Y.M."/>
            <person name="Reeder N.L."/>
            <person name="Johnstone K.R."/>
            <person name="Leland M."/>
            <person name="Fieno A.M."/>
            <person name="Begley W.M."/>
            <person name="Sun Y."/>
            <person name="Lacey M.P."/>
            <person name="Chaudhary T."/>
            <person name="Keough T."/>
            <person name="Chu L."/>
            <person name="Sears R."/>
            <person name="Yuan B."/>
            <person name="Dawson T.L.Jr."/>
        </authorList>
    </citation>
    <scope>NUCLEOTIDE SEQUENCE [LARGE SCALE GENOMIC DNA]</scope>
    <source>
        <strain evidence="4">ATCC MYA-4612 / CBS 7966</strain>
    </source>
</reference>
<dbReference type="AlphaFoldDB" id="A8Q1S8"/>
<dbReference type="GeneID" id="5855141"/>
<accession>A8Q1S8</accession>
<feature type="region of interest" description="Disordered" evidence="2">
    <location>
        <begin position="437"/>
        <end position="459"/>
    </location>
</feature>
<proteinExistence type="predicted"/>
<organism evidence="3 4">
    <name type="scientific">Malassezia globosa (strain ATCC MYA-4612 / CBS 7966)</name>
    <name type="common">Dandruff-associated fungus</name>
    <dbReference type="NCBI Taxonomy" id="425265"/>
    <lineage>
        <taxon>Eukaryota</taxon>
        <taxon>Fungi</taxon>
        <taxon>Dikarya</taxon>
        <taxon>Basidiomycota</taxon>
        <taxon>Ustilaginomycotina</taxon>
        <taxon>Malasseziomycetes</taxon>
        <taxon>Malasseziales</taxon>
        <taxon>Malasseziaceae</taxon>
        <taxon>Malassezia</taxon>
    </lineage>
</organism>
<feature type="compositionally biased region" description="Basic and acidic residues" evidence="2">
    <location>
        <begin position="615"/>
        <end position="634"/>
    </location>
</feature>